<protein>
    <recommendedName>
        <fullName evidence="6 7">Small ribosomal subunit protein bS20</fullName>
    </recommendedName>
</protein>
<dbReference type="PANTHER" id="PTHR33398:SF1">
    <property type="entry name" value="SMALL RIBOSOMAL SUBUNIT PROTEIN BS20C"/>
    <property type="match status" value="1"/>
</dbReference>
<dbReference type="HAMAP" id="MF_00500">
    <property type="entry name" value="Ribosomal_bS20"/>
    <property type="match status" value="1"/>
</dbReference>
<evidence type="ECO:0000313" key="9">
    <source>
        <dbReference type="Proteomes" id="UP000287188"/>
    </source>
</evidence>
<keyword evidence="5 7" id="KW-0687">Ribonucleoprotein</keyword>
<keyword evidence="2 7" id="KW-0699">rRNA-binding</keyword>
<dbReference type="GO" id="GO:0003735">
    <property type="term" value="F:structural constituent of ribosome"/>
    <property type="evidence" value="ECO:0007669"/>
    <property type="project" value="InterPro"/>
</dbReference>
<evidence type="ECO:0000256" key="7">
    <source>
        <dbReference type="HAMAP-Rule" id="MF_00500"/>
    </source>
</evidence>
<dbReference type="PANTHER" id="PTHR33398">
    <property type="entry name" value="30S RIBOSOMAL PROTEIN S20"/>
    <property type="match status" value="1"/>
</dbReference>
<evidence type="ECO:0000256" key="5">
    <source>
        <dbReference type="ARBA" id="ARBA00023274"/>
    </source>
</evidence>
<evidence type="ECO:0000256" key="3">
    <source>
        <dbReference type="ARBA" id="ARBA00022884"/>
    </source>
</evidence>
<dbReference type="Proteomes" id="UP000287188">
    <property type="component" value="Unassembled WGS sequence"/>
</dbReference>
<dbReference type="SUPFAM" id="SSF46992">
    <property type="entry name" value="Ribosomal protein S20"/>
    <property type="match status" value="1"/>
</dbReference>
<dbReference type="InterPro" id="IPR002583">
    <property type="entry name" value="Ribosomal_bS20"/>
</dbReference>
<keyword evidence="4 7" id="KW-0689">Ribosomal protein</keyword>
<keyword evidence="3 7" id="KW-0694">RNA-binding</keyword>
<reference evidence="9" key="1">
    <citation type="submission" date="2018-12" db="EMBL/GenBank/DDBJ databases">
        <title>Tengunoibacter tsumagoiensis gen. nov., sp. nov., Dictyobacter kobayashii sp. nov., D. alpinus sp. nov., and D. joshuensis sp. nov. and description of Dictyobacteraceae fam. nov. within the order Ktedonobacterales isolated from Tengu-no-mugimeshi.</title>
        <authorList>
            <person name="Wang C.M."/>
            <person name="Zheng Y."/>
            <person name="Sakai Y."/>
            <person name="Toyoda A."/>
            <person name="Minakuchi Y."/>
            <person name="Abe K."/>
            <person name="Yokota A."/>
            <person name="Yabe S."/>
        </authorList>
    </citation>
    <scope>NUCLEOTIDE SEQUENCE [LARGE SCALE GENOMIC DNA]</scope>
    <source>
        <strain evidence="9">Uno11</strain>
    </source>
</reference>
<keyword evidence="9" id="KW-1185">Reference proteome</keyword>
<proteinExistence type="inferred from homology"/>
<sequence>MPNNAAAEKRMRQEQRRRAFNRSTKSIVKTQVTKARQAISTTDENSVEAVRLAVSELDKAAKKGVIHKNNAARRKSRLMKQLNAINAEK</sequence>
<evidence type="ECO:0000256" key="4">
    <source>
        <dbReference type="ARBA" id="ARBA00022980"/>
    </source>
</evidence>
<evidence type="ECO:0000256" key="2">
    <source>
        <dbReference type="ARBA" id="ARBA00022730"/>
    </source>
</evidence>
<dbReference type="GO" id="GO:0006412">
    <property type="term" value="P:translation"/>
    <property type="evidence" value="ECO:0007669"/>
    <property type="project" value="UniProtKB-UniRule"/>
</dbReference>
<name>A0A402AKC1_9CHLR</name>
<dbReference type="EMBL" id="BIFS01000001">
    <property type="protein sequence ID" value="GCE19576.1"/>
    <property type="molecule type" value="Genomic_DNA"/>
</dbReference>
<gene>
    <name evidence="7 8" type="primary">rpsT</name>
    <name evidence="8" type="ORF">KDK_33760</name>
</gene>
<dbReference type="GO" id="GO:0070181">
    <property type="term" value="F:small ribosomal subunit rRNA binding"/>
    <property type="evidence" value="ECO:0007669"/>
    <property type="project" value="TreeGrafter"/>
</dbReference>
<comment type="similarity">
    <text evidence="1 7">Belongs to the bacterial ribosomal protein bS20 family.</text>
</comment>
<dbReference type="InterPro" id="IPR036510">
    <property type="entry name" value="Ribosomal_bS20_sf"/>
</dbReference>
<organism evidence="8 9">
    <name type="scientific">Dictyobacter kobayashii</name>
    <dbReference type="NCBI Taxonomy" id="2014872"/>
    <lineage>
        <taxon>Bacteria</taxon>
        <taxon>Bacillati</taxon>
        <taxon>Chloroflexota</taxon>
        <taxon>Ktedonobacteria</taxon>
        <taxon>Ktedonobacterales</taxon>
        <taxon>Dictyobacteraceae</taxon>
        <taxon>Dictyobacter</taxon>
    </lineage>
</organism>
<evidence type="ECO:0000313" key="8">
    <source>
        <dbReference type="EMBL" id="GCE19576.1"/>
    </source>
</evidence>
<dbReference type="Gene3D" id="1.20.58.110">
    <property type="entry name" value="Ribosomal protein S20"/>
    <property type="match status" value="1"/>
</dbReference>
<dbReference type="NCBIfam" id="TIGR00029">
    <property type="entry name" value="S20"/>
    <property type="match status" value="1"/>
</dbReference>
<dbReference type="OrthoDB" id="9808392at2"/>
<comment type="function">
    <text evidence="7">Binds directly to 16S ribosomal RNA.</text>
</comment>
<comment type="caution">
    <text evidence="8">The sequence shown here is derived from an EMBL/GenBank/DDBJ whole genome shotgun (WGS) entry which is preliminary data.</text>
</comment>
<dbReference type="GO" id="GO:0015935">
    <property type="term" value="C:small ribosomal subunit"/>
    <property type="evidence" value="ECO:0007669"/>
    <property type="project" value="TreeGrafter"/>
</dbReference>
<dbReference type="Pfam" id="PF01649">
    <property type="entry name" value="Ribosomal_S20p"/>
    <property type="match status" value="1"/>
</dbReference>
<accession>A0A402AKC1</accession>
<evidence type="ECO:0000256" key="1">
    <source>
        <dbReference type="ARBA" id="ARBA00007634"/>
    </source>
</evidence>
<dbReference type="AlphaFoldDB" id="A0A402AKC1"/>
<dbReference type="RefSeq" id="WP_126551424.1">
    <property type="nucleotide sequence ID" value="NZ_BIFS01000001.1"/>
</dbReference>
<evidence type="ECO:0000256" key="6">
    <source>
        <dbReference type="ARBA" id="ARBA00035136"/>
    </source>
</evidence>